<name>A0A9D2D8T5_9FIRM</name>
<comment type="caution">
    <text evidence="7">The sequence shown here is derived from an EMBL/GenBank/DDBJ whole genome shotgun (WGS) entry which is preliminary data.</text>
</comment>
<dbReference type="EMBL" id="DXCD01000044">
    <property type="protein sequence ID" value="HIZ12620.1"/>
    <property type="molecule type" value="Genomic_DNA"/>
</dbReference>
<dbReference type="InterPro" id="IPR036890">
    <property type="entry name" value="HATPase_C_sf"/>
</dbReference>
<dbReference type="Proteomes" id="UP000824017">
    <property type="component" value="Unassembled WGS sequence"/>
</dbReference>
<organism evidence="7 8">
    <name type="scientific">Candidatus Mediterraneibacter stercorigallinarum</name>
    <dbReference type="NCBI Taxonomy" id="2838686"/>
    <lineage>
        <taxon>Bacteria</taxon>
        <taxon>Bacillati</taxon>
        <taxon>Bacillota</taxon>
        <taxon>Clostridia</taxon>
        <taxon>Lachnospirales</taxon>
        <taxon>Lachnospiraceae</taxon>
        <taxon>Mediterraneibacter</taxon>
    </lineage>
</organism>
<dbReference type="Gene3D" id="6.10.340.10">
    <property type="match status" value="1"/>
</dbReference>
<keyword evidence="4 7" id="KW-0418">Kinase</keyword>
<evidence type="ECO:0000313" key="8">
    <source>
        <dbReference type="Proteomes" id="UP000824017"/>
    </source>
</evidence>
<evidence type="ECO:0000256" key="4">
    <source>
        <dbReference type="ARBA" id="ARBA00022777"/>
    </source>
</evidence>
<evidence type="ECO:0000259" key="6">
    <source>
        <dbReference type="PROSITE" id="PS50885"/>
    </source>
</evidence>
<dbReference type="Pfam" id="PF02518">
    <property type="entry name" value="HATPase_c"/>
    <property type="match status" value="1"/>
</dbReference>
<sequence>MKKDKGRFRWQIRSKFQVKVLLSILVPVVVFSVITNIVISALLGRQLLEKREEIEMGYLSVIYSYLEDVKGNLDILALTAENSSAVQKILKKSDLDSVEAKSDALEAQNILAAYLSGSSINDYIEEMIVLNRYGVRISATSTEEMLGTEQILASRMFTMHFDGKERIGVAESVIDVGETRLIYAYPLDMAENRYIYMELNTSLVMDMLIPYAESANIIVEYTGESGQAWYSSETARQMHEKSEGGTRYEINSRTFEPFGLKLSVISKKSLYSGDTASILYILAVTVILVICIGITVSRRLSSRITGPLRMLTDHISGQINAKYLTTDPSIEEGEDEIAEIGKAFNRLVRHINGLIKAQKKMYEQKQELEMNALQAQINPHFLYNTLDSVRWMAVIQKANGIADTVMSLENLLRNMAKGAGDKITLREELSLAQDYVNLQQVRYMEIFDYICDVPEEYMDYMIVKMTMQPVIENAILHGIVPTGTYGEIKVGIRETEKDLYISIEDNGTGVDGKEFQNLVKNRKNKNGMSGIGVANVDERLGMMYGKKYGLIFEGEKGRFARVIIHIPKEKSEDTDV</sequence>
<dbReference type="PROSITE" id="PS50885">
    <property type="entry name" value="HAMP"/>
    <property type="match status" value="1"/>
</dbReference>
<keyword evidence="5" id="KW-1133">Transmembrane helix</keyword>
<dbReference type="PANTHER" id="PTHR34220:SF7">
    <property type="entry name" value="SENSOR HISTIDINE KINASE YPDA"/>
    <property type="match status" value="1"/>
</dbReference>
<evidence type="ECO:0000256" key="3">
    <source>
        <dbReference type="ARBA" id="ARBA00022679"/>
    </source>
</evidence>
<keyword evidence="5" id="KW-0472">Membrane</keyword>
<dbReference type="InterPro" id="IPR050640">
    <property type="entry name" value="Bact_2-comp_sensor_kinase"/>
</dbReference>
<reference evidence="7" key="2">
    <citation type="submission" date="2021-04" db="EMBL/GenBank/DDBJ databases">
        <authorList>
            <person name="Gilroy R."/>
        </authorList>
    </citation>
    <scope>NUCLEOTIDE SEQUENCE</scope>
    <source>
        <strain evidence="7">ChiGjej1B1-13045</strain>
    </source>
</reference>
<feature type="transmembrane region" description="Helical" evidence="5">
    <location>
        <begin position="20"/>
        <end position="43"/>
    </location>
</feature>
<feature type="domain" description="HAMP" evidence="6">
    <location>
        <begin position="302"/>
        <end position="356"/>
    </location>
</feature>
<dbReference type="Gene3D" id="3.30.565.10">
    <property type="entry name" value="Histidine kinase-like ATPase, C-terminal domain"/>
    <property type="match status" value="1"/>
</dbReference>
<protein>
    <submittedName>
        <fullName evidence="7">Sensor histidine kinase</fullName>
    </submittedName>
</protein>
<reference evidence="7" key="1">
    <citation type="journal article" date="2021" name="PeerJ">
        <title>Extensive microbial diversity within the chicken gut microbiome revealed by metagenomics and culture.</title>
        <authorList>
            <person name="Gilroy R."/>
            <person name="Ravi A."/>
            <person name="Getino M."/>
            <person name="Pursley I."/>
            <person name="Horton D.L."/>
            <person name="Alikhan N.F."/>
            <person name="Baker D."/>
            <person name="Gharbi K."/>
            <person name="Hall N."/>
            <person name="Watson M."/>
            <person name="Adriaenssens E.M."/>
            <person name="Foster-Nyarko E."/>
            <person name="Jarju S."/>
            <person name="Secka A."/>
            <person name="Antonio M."/>
            <person name="Oren A."/>
            <person name="Chaudhuri R.R."/>
            <person name="La Ragione R."/>
            <person name="Hildebrand F."/>
            <person name="Pallen M.J."/>
        </authorList>
    </citation>
    <scope>NUCLEOTIDE SEQUENCE</scope>
    <source>
        <strain evidence="7">ChiGjej1B1-13045</strain>
    </source>
</reference>
<evidence type="ECO:0000313" key="7">
    <source>
        <dbReference type="EMBL" id="HIZ12620.1"/>
    </source>
</evidence>
<dbReference type="SUPFAM" id="SSF55874">
    <property type="entry name" value="ATPase domain of HSP90 chaperone/DNA topoisomerase II/histidine kinase"/>
    <property type="match status" value="1"/>
</dbReference>
<dbReference type="InterPro" id="IPR003594">
    <property type="entry name" value="HATPase_dom"/>
</dbReference>
<evidence type="ECO:0000256" key="2">
    <source>
        <dbReference type="ARBA" id="ARBA00022553"/>
    </source>
</evidence>
<accession>A0A9D2D8T5</accession>
<dbReference type="AlphaFoldDB" id="A0A9D2D8T5"/>
<keyword evidence="3" id="KW-0808">Transferase</keyword>
<proteinExistence type="predicted"/>
<gene>
    <name evidence="7" type="ORF">H9817_01650</name>
</gene>
<dbReference type="SMART" id="SM00387">
    <property type="entry name" value="HATPase_c"/>
    <property type="match status" value="1"/>
</dbReference>
<feature type="transmembrane region" description="Helical" evidence="5">
    <location>
        <begin position="277"/>
        <end position="296"/>
    </location>
</feature>
<dbReference type="InterPro" id="IPR003660">
    <property type="entry name" value="HAMP_dom"/>
</dbReference>
<comment type="subcellular location">
    <subcellularLocation>
        <location evidence="1">Membrane</location>
    </subcellularLocation>
</comment>
<evidence type="ECO:0000256" key="1">
    <source>
        <dbReference type="ARBA" id="ARBA00004370"/>
    </source>
</evidence>
<dbReference type="Pfam" id="PF06580">
    <property type="entry name" value="His_kinase"/>
    <property type="match status" value="1"/>
</dbReference>
<dbReference type="InterPro" id="IPR010559">
    <property type="entry name" value="Sig_transdc_His_kin_internal"/>
</dbReference>
<dbReference type="PANTHER" id="PTHR34220">
    <property type="entry name" value="SENSOR HISTIDINE KINASE YPDA"/>
    <property type="match status" value="1"/>
</dbReference>
<dbReference type="GO" id="GO:0016020">
    <property type="term" value="C:membrane"/>
    <property type="evidence" value="ECO:0007669"/>
    <property type="project" value="UniProtKB-SubCell"/>
</dbReference>
<dbReference type="GO" id="GO:0000155">
    <property type="term" value="F:phosphorelay sensor kinase activity"/>
    <property type="evidence" value="ECO:0007669"/>
    <property type="project" value="InterPro"/>
</dbReference>
<keyword evidence="2" id="KW-0597">Phosphoprotein</keyword>
<keyword evidence="5" id="KW-0812">Transmembrane</keyword>
<evidence type="ECO:0000256" key="5">
    <source>
        <dbReference type="SAM" id="Phobius"/>
    </source>
</evidence>